<dbReference type="STRING" id="168276.SAMN05444580_104289"/>
<dbReference type="PROSITE" id="PS50043">
    <property type="entry name" value="HTH_LUXR_2"/>
    <property type="match status" value="1"/>
</dbReference>
<dbReference type="InterPro" id="IPR036388">
    <property type="entry name" value="WH-like_DNA-bd_sf"/>
</dbReference>
<protein>
    <submittedName>
        <fullName evidence="2">Non-specific serine/threonine protein kinase</fullName>
    </submittedName>
</protein>
<accession>A0A1G6UV53</accession>
<evidence type="ECO:0000313" key="3">
    <source>
        <dbReference type="Proteomes" id="UP000199417"/>
    </source>
</evidence>
<dbReference type="SUPFAM" id="SSF46894">
    <property type="entry name" value="C-terminal effector domain of the bipartite response regulators"/>
    <property type="match status" value="1"/>
</dbReference>
<dbReference type="SUPFAM" id="SSF52540">
    <property type="entry name" value="P-loop containing nucleoside triphosphate hydrolases"/>
    <property type="match status" value="1"/>
</dbReference>
<dbReference type="Proteomes" id="UP000199417">
    <property type="component" value="Unassembled WGS sequence"/>
</dbReference>
<dbReference type="EMBL" id="FNAB01000004">
    <property type="protein sequence ID" value="SDD44487.1"/>
    <property type="molecule type" value="Genomic_DNA"/>
</dbReference>
<dbReference type="GO" id="GO:0006355">
    <property type="term" value="P:regulation of DNA-templated transcription"/>
    <property type="evidence" value="ECO:0007669"/>
    <property type="project" value="InterPro"/>
</dbReference>
<dbReference type="Gene3D" id="3.40.50.300">
    <property type="entry name" value="P-loop containing nucleotide triphosphate hydrolases"/>
    <property type="match status" value="1"/>
</dbReference>
<name>A0A1G6UV53_9NOCA</name>
<dbReference type="PANTHER" id="PTHR47691">
    <property type="entry name" value="REGULATOR-RELATED"/>
    <property type="match status" value="1"/>
</dbReference>
<organism evidence="2 3">
    <name type="scientific">Rhodococcus tukisamuensis</name>
    <dbReference type="NCBI Taxonomy" id="168276"/>
    <lineage>
        <taxon>Bacteria</taxon>
        <taxon>Bacillati</taxon>
        <taxon>Actinomycetota</taxon>
        <taxon>Actinomycetes</taxon>
        <taxon>Mycobacteriales</taxon>
        <taxon>Nocardiaceae</taxon>
        <taxon>Rhodococcus</taxon>
    </lineage>
</organism>
<dbReference type="PRINTS" id="PR00038">
    <property type="entry name" value="HTHLUXR"/>
</dbReference>
<dbReference type="SUPFAM" id="SSF48452">
    <property type="entry name" value="TPR-like"/>
    <property type="match status" value="1"/>
</dbReference>
<feature type="domain" description="HTH luxR-type" evidence="1">
    <location>
        <begin position="706"/>
        <end position="771"/>
    </location>
</feature>
<keyword evidence="2" id="KW-0808">Transferase</keyword>
<gene>
    <name evidence="2" type="ORF">SAMN05444580_104289</name>
</gene>
<dbReference type="InterPro" id="IPR011990">
    <property type="entry name" value="TPR-like_helical_dom_sf"/>
</dbReference>
<keyword evidence="3" id="KW-1185">Reference proteome</keyword>
<dbReference type="RefSeq" id="WP_072845255.1">
    <property type="nucleotide sequence ID" value="NZ_FNAB01000004.1"/>
</dbReference>
<dbReference type="PANTHER" id="PTHR47691:SF3">
    <property type="entry name" value="HTH-TYPE TRANSCRIPTIONAL REGULATOR RV0890C-RELATED"/>
    <property type="match status" value="1"/>
</dbReference>
<reference evidence="2 3" key="1">
    <citation type="submission" date="2016-10" db="EMBL/GenBank/DDBJ databases">
        <authorList>
            <person name="de Groot N.N."/>
        </authorList>
    </citation>
    <scope>NUCLEOTIDE SEQUENCE [LARGE SCALE GENOMIC DNA]</scope>
    <source>
        <strain evidence="2 3">JCM 11308</strain>
    </source>
</reference>
<evidence type="ECO:0000313" key="2">
    <source>
        <dbReference type="EMBL" id="SDD44487.1"/>
    </source>
</evidence>
<sequence>MTLAVPGMVGNLPIALTSFVGRRRELTEARRLLATSRLVTLTGIGGVGKTRLALKVAEDSRRGFGDGIRLVELAEVHDPESLKDAVAIAVGLRVRAARPPLDMLVEYLAPLRLLLIMDNCEHLVEAVSPLCEVLLRRCPEVRILASSREPLGIDGEAVLRVPPLSVPDPRHAPQLEGLPQYEAVTLFVERAAAAVPEFRLTEENQGAVVGICRQLDGLPLPIELAAARLRAMSAEQIQERLTDRYRLLNRGSRSAPTRQQSLRACVDWSHDLCSEQEQKLWHRLAVFAGSFELDAAEGVCSEGFVDGELLDGVASLIDKSILIREEPGRAVRYRMLETIRDYGEEKLRETGEHTAFLRRYRDWYERLALQAADEWISAHQGAWIARLDREQANLRDALTISLTGDEEDAAVGLRMATALYPFWLSRGRLSEGRRWLERALACPSAATTAERAEALYACSALASMQGDVRAGMARVKEGRELNREGHDAVADALITHVEGLLSVAAGDFGRGVECLEASLRVFRSKGMRLQIVEDLVGLGLATVLLGDAERAAAWHTQVLAITEPCGEAVFRTYSLWATGMAELQRGDPARAVSLFEEGLRLTRSVDDPLSAAWFLDVLAWIAAAAQEFGRAATLRGSAMAMWQIVDGPTVRFPSLLVHRDECRRQIVGGIGERGYEAALRRGRELTFEGAVAFALREEDVAVEPEPAEVATNLTRRERQVVDLVAQGLTNKAIAEQLVISPRTAQGHVENVLTKLGFTSRTQIAAWSAERTRDR</sequence>
<dbReference type="CDD" id="cd06170">
    <property type="entry name" value="LuxR_C_like"/>
    <property type="match status" value="1"/>
</dbReference>
<dbReference type="SMART" id="SM00421">
    <property type="entry name" value="HTH_LUXR"/>
    <property type="match status" value="1"/>
</dbReference>
<dbReference type="GO" id="GO:0003677">
    <property type="term" value="F:DNA binding"/>
    <property type="evidence" value="ECO:0007669"/>
    <property type="project" value="InterPro"/>
</dbReference>
<dbReference type="InterPro" id="IPR027417">
    <property type="entry name" value="P-loop_NTPase"/>
</dbReference>
<proteinExistence type="predicted"/>
<dbReference type="GO" id="GO:0004674">
    <property type="term" value="F:protein serine/threonine kinase activity"/>
    <property type="evidence" value="ECO:0007669"/>
    <property type="project" value="UniProtKB-KW"/>
</dbReference>
<evidence type="ECO:0000259" key="1">
    <source>
        <dbReference type="PROSITE" id="PS50043"/>
    </source>
</evidence>
<dbReference type="AlphaFoldDB" id="A0A1G6UV53"/>
<dbReference type="Gene3D" id="1.10.10.10">
    <property type="entry name" value="Winged helix-like DNA-binding domain superfamily/Winged helix DNA-binding domain"/>
    <property type="match status" value="1"/>
</dbReference>
<dbReference type="Pfam" id="PF00196">
    <property type="entry name" value="GerE"/>
    <property type="match status" value="1"/>
</dbReference>
<dbReference type="InterPro" id="IPR016032">
    <property type="entry name" value="Sig_transdc_resp-reg_C-effctor"/>
</dbReference>
<keyword evidence="2" id="KW-0723">Serine/threonine-protein kinase</keyword>
<dbReference type="PRINTS" id="PR00364">
    <property type="entry name" value="DISEASERSIST"/>
</dbReference>
<dbReference type="InterPro" id="IPR000792">
    <property type="entry name" value="Tscrpt_reg_LuxR_C"/>
</dbReference>
<dbReference type="Gene3D" id="1.25.40.10">
    <property type="entry name" value="Tetratricopeptide repeat domain"/>
    <property type="match status" value="1"/>
</dbReference>
<keyword evidence="2" id="KW-0418">Kinase</keyword>